<evidence type="ECO:0000313" key="2">
    <source>
        <dbReference type="Proteomes" id="UP000254741"/>
    </source>
</evidence>
<organism evidence="1 2">
    <name type="scientific">Salmonella enterica subsp. arizonae</name>
    <dbReference type="NCBI Taxonomy" id="59203"/>
    <lineage>
        <taxon>Bacteria</taxon>
        <taxon>Pseudomonadati</taxon>
        <taxon>Pseudomonadota</taxon>
        <taxon>Gammaproteobacteria</taxon>
        <taxon>Enterobacterales</taxon>
        <taxon>Enterobacteriaceae</taxon>
        <taxon>Salmonella</taxon>
    </lineage>
</organism>
<evidence type="ECO:0000313" key="1">
    <source>
        <dbReference type="EMBL" id="SUG44948.1"/>
    </source>
</evidence>
<accession>A0A379T2Q7</accession>
<proteinExistence type="predicted"/>
<reference evidence="1 2" key="1">
    <citation type="submission" date="2018-06" db="EMBL/GenBank/DDBJ databases">
        <authorList>
            <consortium name="Pathogen Informatics"/>
            <person name="Doyle S."/>
        </authorList>
    </citation>
    <scope>NUCLEOTIDE SEQUENCE [LARGE SCALE GENOMIC DNA]</scope>
    <source>
        <strain evidence="1 2">NCTC8297</strain>
    </source>
</reference>
<dbReference type="EMBL" id="UGXG01000001">
    <property type="protein sequence ID" value="SUG44948.1"/>
    <property type="molecule type" value="Genomic_DNA"/>
</dbReference>
<dbReference type="AlphaFoldDB" id="A0A379T2Q7"/>
<name>A0A379T2Q7_SALER</name>
<gene>
    <name evidence="1" type="ORF">NCTC8297_00104</name>
</gene>
<protein>
    <submittedName>
        <fullName evidence="1">Uncharacterized protein</fullName>
    </submittedName>
</protein>
<sequence length="85" mass="9525">MRGGGRKGDIHWDNSEIQLPVNNDALSLAIGLYTRGRRRFTRGHSVLPGSIMLSTTDGRIDGRNGLFPEFSSYAVEIKVLLKYFK</sequence>
<dbReference type="Proteomes" id="UP000254741">
    <property type="component" value="Unassembled WGS sequence"/>
</dbReference>